<dbReference type="NCBIfam" id="TIGR00885">
    <property type="entry name" value="fucP"/>
    <property type="match status" value="1"/>
</dbReference>
<dbReference type="InterPro" id="IPR005275">
    <property type="entry name" value="Lfuc_symporter_FucP"/>
</dbReference>
<dbReference type="Gene3D" id="1.20.1250.20">
    <property type="entry name" value="MFS general substrate transporter like domains"/>
    <property type="match status" value="2"/>
</dbReference>
<gene>
    <name evidence="7" type="primary">fucP</name>
    <name evidence="7" type="ORF">AAG747_21150</name>
</gene>
<reference evidence="7 8" key="1">
    <citation type="submission" date="2024-04" db="EMBL/GenBank/DDBJ databases">
        <title>Novel genus in family Flammeovirgaceae.</title>
        <authorList>
            <person name="Nguyen T.H."/>
            <person name="Vuong T.Q."/>
            <person name="Le H."/>
            <person name="Kim S.-G."/>
        </authorList>
    </citation>
    <scope>NUCLEOTIDE SEQUENCE [LARGE SCALE GENOMIC DNA]</scope>
    <source>
        <strain evidence="7 8">JCM 23209</strain>
    </source>
</reference>
<dbReference type="RefSeq" id="WP_346823222.1">
    <property type="nucleotide sequence ID" value="NZ_JBDKWZ010000014.1"/>
</dbReference>
<evidence type="ECO:0000313" key="8">
    <source>
        <dbReference type="Proteomes" id="UP001403385"/>
    </source>
</evidence>
<accession>A0AAW9SD52</accession>
<evidence type="ECO:0000256" key="6">
    <source>
        <dbReference type="SAM" id="Phobius"/>
    </source>
</evidence>
<sequence length="444" mass="48606">MIQESPDNLTMETSAQKSPVVSKKLLLPFILITCLFALWGFANDITNPMVSAFQTVMEISNFKASLVQFAFYGGYFTMAIPAALFVKKYSYKTGVLIGLGLYAVGALLFYPAAQFEMFGFFLVAYYILTFGLAFLETTANPFILSMGAPETATRRLNLAQSFNPMGSLTGMFVAQQFILAALQSDDKDSAGNLIYSTLEVTEKATVRAQDLMVIRDPYIMIGLVVIVMLVVIAFTKMPEKARKNANGLDLGGTFKRLFANMRYREGVLAQVFYVGAQIMCWTFIIQYAENLGLSKAEAQVYNIVAMVGFLLSRFVSTFLMKYVNAGRLLMLFAIGGFLCISGTILLQGMAGLYCLVATSAFMSLMFPTIYGIALENVGNDAEIGAAGLVMAIVGGALMPPLQAAIIDQQTMMGMPAVNFSFILPLICFVVVALYGYRTYKHLAE</sequence>
<feature type="transmembrane region" description="Helical" evidence="6">
    <location>
        <begin position="385"/>
        <end position="405"/>
    </location>
</feature>
<name>A0AAW9SD52_9BACT</name>
<evidence type="ECO:0000256" key="2">
    <source>
        <dbReference type="ARBA" id="ARBA00022475"/>
    </source>
</evidence>
<organism evidence="7 8">
    <name type="scientific">Rapidithrix thailandica</name>
    <dbReference type="NCBI Taxonomy" id="413964"/>
    <lineage>
        <taxon>Bacteria</taxon>
        <taxon>Pseudomonadati</taxon>
        <taxon>Bacteroidota</taxon>
        <taxon>Cytophagia</taxon>
        <taxon>Cytophagales</taxon>
        <taxon>Flammeovirgaceae</taxon>
        <taxon>Rapidithrix</taxon>
    </lineage>
</organism>
<dbReference type="Pfam" id="PF07690">
    <property type="entry name" value="MFS_1"/>
    <property type="match status" value="1"/>
</dbReference>
<dbReference type="SUPFAM" id="SSF103473">
    <property type="entry name" value="MFS general substrate transporter"/>
    <property type="match status" value="1"/>
</dbReference>
<evidence type="ECO:0000256" key="5">
    <source>
        <dbReference type="ARBA" id="ARBA00023136"/>
    </source>
</evidence>
<dbReference type="InterPro" id="IPR036259">
    <property type="entry name" value="MFS_trans_sf"/>
</dbReference>
<feature type="transmembrane region" description="Helical" evidence="6">
    <location>
        <begin position="118"/>
        <end position="135"/>
    </location>
</feature>
<keyword evidence="4 6" id="KW-1133">Transmembrane helix</keyword>
<dbReference type="CDD" id="cd17394">
    <property type="entry name" value="MFS_FucP_like"/>
    <property type="match status" value="1"/>
</dbReference>
<feature type="transmembrane region" description="Helical" evidence="6">
    <location>
        <begin position="217"/>
        <end position="235"/>
    </location>
</feature>
<proteinExistence type="predicted"/>
<dbReference type="GO" id="GO:0005886">
    <property type="term" value="C:plasma membrane"/>
    <property type="evidence" value="ECO:0007669"/>
    <property type="project" value="UniProtKB-SubCell"/>
</dbReference>
<dbReference type="PANTHER" id="PTHR43702">
    <property type="entry name" value="L-FUCOSE-PROTON SYMPORTER"/>
    <property type="match status" value="1"/>
</dbReference>
<dbReference type="InterPro" id="IPR050375">
    <property type="entry name" value="MFS_TsgA-like"/>
</dbReference>
<evidence type="ECO:0000256" key="4">
    <source>
        <dbReference type="ARBA" id="ARBA00022989"/>
    </source>
</evidence>
<dbReference type="AlphaFoldDB" id="A0AAW9SD52"/>
<feature type="transmembrane region" description="Helical" evidence="6">
    <location>
        <begin position="325"/>
        <end position="345"/>
    </location>
</feature>
<dbReference type="GO" id="GO:0015535">
    <property type="term" value="F:fucose:proton symporter activity"/>
    <property type="evidence" value="ECO:0007669"/>
    <property type="project" value="InterPro"/>
</dbReference>
<feature type="transmembrane region" description="Helical" evidence="6">
    <location>
        <begin position="267"/>
        <end position="288"/>
    </location>
</feature>
<dbReference type="EMBL" id="JBDKWZ010000014">
    <property type="protein sequence ID" value="MEN7550440.1"/>
    <property type="molecule type" value="Genomic_DNA"/>
</dbReference>
<keyword evidence="5 6" id="KW-0472">Membrane</keyword>
<feature type="transmembrane region" description="Helical" evidence="6">
    <location>
        <begin position="93"/>
        <end position="112"/>
    </location>
</feature>
<evidence type="ECO:0000256" key="3">
    <source>
        <dbReference type="ARBA" id="ARBA00022692"/>
    </source>
</evidence>
<comment type="caution">
    <text evidence="7">The sequence shown here is derived from an EMBL/GenBank/DDBJ whole genome shotgun (WGS) entry which is preliminary data.</text>
</comment>
<protein>
    <submittedName>
        <fullName evidence="7">L-fucose:H+ symporter permease</fullName>
    </submittedName>
</protein>
<evidence type="ECO:0000313" key="7">
    <source>
        <dbReference type="EMBL" id="MEN7550440.1"/>
    </source>
</evidence>
<evidence type="ECO:0000256" key="1">
    <source>
        <dbReference type="ARBA" id="ARBA00004429"/>
    </source>
</evidence>
<feature type="transmembrane region" description="Helical" evidence="6">
    <location>
        <begin position="62"/>
        <end position="86"/>
    </location>
</feature>
<feature type="transmembrane region" description="Helical" evidence="6">
    <location>
        <begin position="417"/>
        <end position="436"/>
    </location>
</feature>
<feature type="transmembrane region" description="Helical" evidence="6">
    <location>
        <begin position="352"/>
        <end position="373"/>
    </location>
</feature>
<keyword evidence="2" id="KW-1003">Cell membrane</keyword>
<comment type="subcellular location">
    <subcellularLocation>
        <location evidence="1">Cell inner membrane</location>
        <topology evidence="1">Multi-pass membrane protein</topology>
    </subcellularLocation>
</comment>
<keyword evidence="8" id="KW-1185">Reference proteome</keyword>
<feature type="transmembrane region" description="Helical" evidence="6">
    <location>
        <begin position="300"/>
        <end position="319"/>
    </location>
</feature>
<dbReference type="InterPro" id="IPR011701">
    <property type="entry name" value="MFS"/>
</dbReference>
<dbReference type="PANTHER" id="PTHR43702:SF11">
    <property type="entry name" value="L-FUCOSE-PROTON SYMPORTER"/>
    <property type="match status" value="1"/>
</dbReference>
<feature type="transmembrane region" description="Helical" evidence="6">
    <location>
        <begin position="25"/>
        <end position="42"/>
    </location>
</feature>
<dbReference type="Proteomes" id="UP001403385">
    <property type="component" value="Unassembled WGS sequence"/>
</dbReference>
<keyword evidence="3 6" id="KW-0812">Transmembrane</keyword>